<proteinExistence type="inferred from homology"/>
<evidence type="ECO:0000256" key="1">
    <source>
        <dbReference type="ARBA" id="ARBA00004613"/>
    </source>
</evidence>
<accession>A0A1S2Z1W3</accession>
<keyword evidence="4 6" id="KW-0964">Secreted</keyword>
<comment type="subcellular location">
    <subcellularLocation>
        <location evidence="1 6">Secreted</location>
    </subcellularLocation>
</comment>
<dbReference type="OrthoDB" id="1430548at2759"/>
<sequence length="156" mass="17647">MAGPNSITLKLSLLLIVIYACEATENTDFYGTVTVIISNGLAVPPTPTTMTLHCQSKDDDLGFHTLGFAESYQFSFKPEFTVFKNTLFFCSFTWPGNPLRHYLDIYSEKRDLDRCRTCKWKIVNDGGCLYNKVSGLYNICYPWKSVQEIAANSTQI</sequence>
<name>A0A1S2Z1W3_CICAR</name>
<dbReference type="GeneID" id="101500617"/>
<dbReference type="PANTHER" id="PTHR31232">
    <property type="match status" value="1"/>
</dbReference>
<evidence type="ECO:0000256" key="4">
    <source>
        <dbReference type="ARBA" id="ARBA00022525"/>
    </source>
</evidence>
<evidence type="ECO:0000256" key="2">
    <source>
        <dbReference type="ARBA" id="ARBA00005581"/>
    </source>
</evidence>
<evidence type="ECO:0000256" key="5">
    <source>
        <dbReference type="ARBA" id="ARBA00022729"/>
    </source>
</evidence>
<keyword evidence="5 6" id="KW-0732">Signal</keyword>
<dbReference type="RefSeq" id="XP_004513501.1">
    <property type="nucleotide sequence ID" value="XM_004513444.2"/>
</dbReference>
<protein>
    <recommendedName>
        <fullName evidence="6">S-protein homolog</fullName>
    </recommendedName>
</protein>
<evidence type="ECO:0000256" key="3">
    <source>
        <dbReference type="ARBA" id="ARBA00022471"/>
    </source>
</evidence>
<dbReference type="AlphaFoldDB" id="A0A1S2Z1W3"/>
<reference evidence="8" key="1">
    <citation type="submission" date="2025-08" db="UniProtKB">
        <authorList>
            <consortium name="RefSeq"/>
        </authorList>
    </citation>
    <scope>IDENTIFICATION</scope>
    <source>
        <tissue evidence="8">Etiolated seedlings</tissue>
    </source>
</reference>
<dbReference type="eggNOG" id="ENOG502S7CQ">
    <property type="taxonomic scope" value="Eukaryota"/>
</dbReference>
<evidence type="ECO:0000256" key="6">
    <source>
        <dbReference type="RuleBase" id="RU367044"/>
    </source>
</evidence>
<dbReference type="Pfam" id="PF05938">
    <property type="entry name" value="Self-incomp_S1"/>
    <property type="match status" value="1"/>
</dbReference>
<gene>
    <name evidence="8" type="primary">LOC101500617</name>
</gene>
<dbReference type="InterPro" id="IPR010264">
    <property type="entry name" value="Self-incomp_S1"/>
</dbReference>
<evidence type="ECO:0000313" key="7">
    <source>
        <dbReference type="Proteomes" id="UP000087171"/>
    </source>
</evidence>
<dbReference type="GO" id="GO:0060320">
    <property type="term" value="P:rejection of self pollen"/>
    <property type="evidence" value="ECO:0007669"/>
    <property type="project" value="UniProtKB-KW"/>
</dbReference>
<dbReference type="PANTHER" id="PTHR31232:SF43">
    <property type="entry name" value="S-PROTEIN HOMOLOG 29-RELATED"/>
    <property type="match status" value="1"/>
</dbReference>
<feature type="signal peptide" evidence="6">
    <location>
        <begin position="1"/>
        <end position="23"/>
    </location>
</feature>
<feature type="chain" id="PRO_5025084639" description="S-protein homolog" evidence="6">
    <location>
        <begin position="24"/>
        <end position="156"/>
    </location>
</feature>
<comment type="similarity">
    <text evidence="2 6">Belongs to the plant self-incompatibility (S1) protein family.</text>
</comment>
<keyword evidence="7" id="KW-1185">Reference proteome</keyword>
<keyword evidence="3 6" id="KW-0713">Self-incompatibility</keyword>
<dbReference type="PaxDb" id="3827-XP_004513501.1"/>
<organism evidence="7 8">
    <name type="scientific">Cicer arietinum</name>
    <name type="common">Chickpea</name>
    <name type="synonym">Garbanzo</name>
    <dbReference type="NCBI Taxonomy" id="3827"/>
    <lineage>
        <taxon>Eukaryota</taxon>
        <taxon>Viridiplantae</taxon>
        <taxon>Streptophyta</taxon>
        <taxon>Embryophyta</taxon>
        <taxon>Tracheophyta</taxon>
        <taxon>Spermatophyta</taxon>
        <taxon>Magnoliopsida</taxon>
        <taxon>eudicotyledons</taxon>
        <taxon>Gunneridae</taxon>
        <taxon>Pentapetalae</taxon>
        <taxon>rosids</taxon>
        <taxon>fabids</taxon>
        <taxon>Fabales</taxon>
        <taxon>Fabaceae</taxon>
        <taxon>Papilionoideae</taxon>
        <taxon>50 kb inversion clade</taxon>
        <taxon>NPAAA clade</taxon>
        <taxon>Hologalegina</taxon>
        <taxon>IRL clade</taxon>
        <taxon>Cicereae</taxon>
        <taxon>Cicer</taxon>
    </lineage>
</organism>
<dbReference type="GO" id="GO:0005576">
    <property type="term" value="C:extracellular region"/>
    <property type="evidence" value="ECO:0007669"/>
    <property type="project" value="UniProtKB-SubCell"/>
</dbReference>
<dbReference type="Proteomes" id="UP000087171">
    <property type="component" value="Unplaced"/>
</dbReference>
<evidence type="ECO:0000313" key="8">
    <source>
        <dbReference type="RefSeq" id="XP_004513501.1"/>
    </source>
</evidence>
<dbReference type="KEGG" id="cam:101500617"/>